<comment type="similarity">
    <text evidence="2">Belongs to the 2H phosphoesterase superfamily. ThpR family.</text>
</comment>
<dbReference type="EC" id="3.1.4.58" evidence="2"/>
<evidence type="ECO:0000256" key="1">
    <source>
        <dbReference type="ARBA" id="ARBA00022801"/>
    </source>
</evidence>
<dbReference type="Pfam" id="PF02834">
    <property type="entry name" value="LigT_PEase"/>
    <property type="match status" value="1"/>
</dbReference>
<proteinExistence type="inferred from homology"/>
<dbReference type="EMBL" id="LN681225">
    <property type="protein sequence ID" value="CEK09746.1"/>
    <property type="molecule type" value="Genomic_DNA"/>
</dbReference>
<evidence type="ECO:0000256" key="2">
    <source>
        <dbReference type="HAMAP-Rule" id="MF_01940"/>
    </source>
</evidence>
<dbReference type="PANTHER" id="PTHR35561">
    <property type="entry name" value="RNA 2',3'-CYCLIC PHOSPHODIESTERASE"/>
    <property type="match status" value="1"/>
</dbReference>
<keyword evidence="5" id="KW-1185">Reference proteome</keyword>
<feature type="domain" description="Phosphoesterase HXTX" evidence="3">
    <location>
        <begin position="12"/>
        <end position="94"/>
    </location>
</feature>
<sequence length="185" mass="21201">MKWRVFFAINFSEELQQRFKSIIALLQNAIPAEKVGWTPVHNLHVTLGFLGNIQVEHLTQLIKNAQHVLRDVPAFHLQLDRLQLFPSIMKPRIISLTLGPERCLSELAIKVRQAICATHYPVEARAFRGHLTLARLHNYHCKKESLAEIQLPFIPDIKVSTIYLLESKLGKSPPSYTPLAHFNLK</sequence>
<evidence type="ECO:0000259" key="3">
    <source>
        <dbReference type="Pfam" id="PF02834"/>
    </source>
</evidence>
<dbReference type="InterPro" id="IPR014051">
    <property type="entry name" value="Phosphoesterase_HXTX"/>
</dbReference>
<feature type="active site" description="Proton donor" evidence="2">
    <location>
        <position position="44"/>
    </location>
</feature>
<dbReference type="Proteomes" id="UP000032803">
    <property type="component" value="Chromosome I"/>
</dbReference>
<feature type="short sequence motif" description="HXTX 1" evidence="2">
    <location>
        <begin position="44"/>
        <end position="47"/>
    </location>
</feature>
<dbReference type="HOGENOM" id="CLU_081251_3_5_6"/>
<dbReference type="Gene3D" id="3.90.1140.10">
    <property type="entry name" value="Cyclic phosphodiesterase"/>
    <property type="match status" value="1"/>
</dbReference>
<dbReference type="InterPro" id="IPR004175">
    <property type="entry name" value="RNA_CPDase"/>
</dbReference>
<dbReference type="OrthoDB" id="7061261at2"/>
<protein>
    <recommendedName>
        <fullName evidence="2">RNA 2',3'-cyclic phosphodiesterase</fullName>
        <shortName evidence="2">RNA 2',3'-CPDase</shortName>
        <ecNumber evidence="2">3.1.4.58</ecNumber>
    </recommendedName>
</protein>
<dbReference type="AlphaFoldDB" id="A0A0A8UQG0"/>
<dbReference type="GO" id="GO:0008664">
    <property type="term" value="F:RNA 2',3'-cyclic 3'-phosphodiesterase activity"/>
    <property type="evidence" value="ECO:0007669"/>
    <property type="project" value="UniProtKB-EC"/>
</dbReference>
<feature type="active site" description="Proton acceptor" evidence="2">
    <location>
        <position position="130"/>
    </location>
</feature>
<keyword evidence="1 2" id="KW-0378">Hydrolase</keyword>
<comment type="catalytic activity">
    <reaction evidence="2">
        <text>a 3'-end 2',3'-cyclophospho-ribonucleotide-RNA + H2O = a 3'-end 2'-phospho-ribonucleotide-RNA + H(+)</text>
        <dbReference type="Rhea" id="RHEA:11828"/>
        <dbReference type="Rhea" id="RHEA-COMP:10464"/>
        <dbReference type="Rhea" id="RHEA-COMP:17353"/>
        <dbReference type="ChEBI" id="CHEBI:15377"/>
        <dbReference type="ChEBI" id="CHEBI:15378"/>
        <dbReference type="ChEBI" id="CHEBI:83064"/>
        <dbReference type="ChEBI" id="CHEBI:173113"/>
        <dbReference type="EC" id="3.1.4.58"/>
    </reaction>
</comment>
<dbReference type="NCBIfam" id="TIGR02258">
    <property type="entry name" value="2_5_ligase"/>
    <property type="match status" value="1"/>
</dbReference>
<dbReference type="GO" id="GO:0004113">
    <property type="term" value="F:2',3'-cyclic-nucleotide 3'-phosphodiesterase activity"/>
    <property type="evidence" value="ECO:0007669"/>
    <property type="project" value="InterPro"/>
</dbReference>
<dbReference type="KEGG" id="lha:LHA_0658"/>
<feature type="short sequence motif" description="HXTX 2" evidence="2">
    <location>
        <begin position="130"/>
        <end position="133"/>
    </location>
</feature>
<organism evidence="4 5">
    <name type="scientific">Legionella hackeliae</name>
    <dbReference type="NCBI Taxonomy" id="449"/>
    <lineage>
        <taxon>Bacteria</taxon>
        <taxon>Pseudomonadati</taxon>
        <taxon>Pseudomonadota</taxon>
        <taxon>Gammaproteobacteria</taxon>
        <taxon>Legionellales</taxon>
        <taxon>Legionellaceae</taxon>
        <taxon>Legionella</taxon>
    </lineage>
</organism>
<dbReference type="InterPro" id="IPR009097">
    <property type="entry name" value="Cyclic_Pdiesterase"/>
</dbReference>
<dbReference type="RefSeq" id="WP_045105226.1">
    <property type="nucleotide sequence ID" value="NZ_LN681225.1"/>
</dbReference>
<reference evidence="5" key="1">
    <citation type="submission" date="2014-09" db="EMBL/GenBank/DDBJ databases">
        <authorList>
            <person name="Gomez-Valero L."/>
        </authorList>
    </citation>
    <scope>NUCLEOTIDE SEQUENCE [LARGE SCALE GENOMIC DNA]</scope>
    <source>
        <strain evidence="5">ATCC35250</strain>
    </source>
</reference>
<accession>A0A0A8UQG0</accession>
<evidence type="ECO:0000313" key="4">
    <source>
        <dbReference type="EMBL" id="CEK09746.1"/>
    </source>
</evidence>
<name>A0A0A8UQG0_LEGHA</name>
<comment type="function">
    <text evidence="2">Hydrolyzes RNA 2',3'-cyclic phosphodiester to an RNA 2'-phosphomonoester.</text>
</comment>
<gene>
    <name evidence="4" type="ORF">LHA_0658</name>
</gene>
<evidence type="ECO:0000313" key="5">
    <source>
        <dbReference type="Proteomes" id="UP000032803"/>
    </source>
</evidence>
<dbReference type="PANTHER" id="PTHR35561:SF1">
    <property type="entry name" value="RNA 2',3'-CYCLIC PHOSPHODIESTERASE"/>
    <property type="match status" value="1"/>
</dbReference>
<dbReference type="SUPFAM" id="SSF55144">
    <property type="entry name" value="LigT-like"/>
    <property type="match status" value="1"/>
</dbReference>
<dbReference type="HAMAP" id="MF_01940">
    <property type="entry name" value="RNA_CPDase"/>
    <property type="match status" value="1"/>
</dbReference>
<dbReference type="STRING" id="449.LHA_0658"/>
<dbReference type="PATRIC" id="fig|449.7.peg.2753"/>